<comment type="caution">
    <text evidence="3">The sequence shown here is derived from an EMBL/GenBank/DDBJ whole genome shotgun (WGS) entry which is preliminary data.</text>
</comment>
<dbReference type="AlphaFoldDB" id="A0A4R5LK82"/>
<dbReference type="OrthoDB" id="9035454at2"/>
<sequence length="121" mass="12504">MKALKLLALAALAAAPVLSFAQSNEPVTRAQVRAELVRLQKAGYNPAADETQYPRNIQAALARVEATQVAQQAASSSYGGVADGSSDASAPRKPHHAMNGTNAARAAQDDIPGLGPIYAHS</sequence>
<dbReference type="Pfam" id="PF13663">
    <property type="entry name" value="DUF4148"/>
    <property type="match status" value="1"/>
</dbReference>
<dbReference type="RefSeq" id="WP_133181116.1">
    <property type="nucleotide sequence ID" value="NZ_SMOD01000003.1"/>
</dbReference>
<feature type="chain" id="PRO_5020791683" evidence="2">
    <location>
        <begin position="22"/>
        <end position="121"/>
    </location>
</feature>
<gene>
    <name evidence="3" type="ORF">E1N52_06120</name>
</gene>
<dbReference type="EMBL" id="SMOD01000003">
    <property type="protein sequence ID" value="TDG10075.1"/>
    <property type="molecule type" value="Genomic_DNA"/>
</dbReference>
<evidence type="ECO:0000313" key="4">
    <source>
        <dbReference type="Proteomes" id="UP000295606"/>
    </source>
</evidence>
<evidence type="ECO:0000313" key="3">
    <source>
        <dbReference type="EMBL" id="TDG10075.1"/>
    </source>
</evidence>
<dbReference type="InterPro" id="IPR025421">
    <property type="entry name" value="DUF4148"/>
</dbReference>
<proteinExistence type="predicted"/>
<name>A0A4R5LK82_9BURK</name>
<evidence type="ECO:0000256" key="1">
    <source>
        <dbReference type="SAM" id="MobiDB-lite"/>
    </source>
</evidence>
<feature type="region of interest" description="Disordered" evidence="1">
    <location>
        <begin position="75"/>
        <end position="121"/>
    </location>
</feature>
<protein>
    <submittedName>
        <fullName evidence="3">DUF4148 domain-containing protein</fullName>
    </submittedName>
</protein>
<organism evidence="3 4">
    <name type="scientific">Paraburkholderia guartelaensis</name>
    <dbReference type="NCBI Taxonomy" id="2546446"/>
    <lineage>
        <taxon>Bacteria</taxon>
        <taxon>Pseudomonadati</taxon>
        <taxon>Pseudomonadota</taxon>
        <taxon>Betaproteobacteria</taxon>
        <taxon>Burkholderiales</taxon>
        <taxon>Burkholderiaceae</taxon>
        <taxon>Paraburkholderia</taxon>
    </lineage>
</organism>
<evidence type="ECO:0000256" key="2">
    <source>
        <dbReference type="SAM" id="SignalP"/>
    </source>
</evidence>
<feature type="signal peptide" evidence="2">
    <location>
        <begin position="1"/>
        <end position="21"/>
    </location>
</feature>
<keyword evidence="2" id="KW-0732">Signal</keyword>
<dbReference type="Proteomes" id="UP000295606">
    <property type="component" value="Unassembled WGS sequence"/>
</dbReference>
<reference evidence="3 4" key="1">
    <citation type="submission" date="2019-03" db="EMBL/GenBank/DDBJ databases">
        <title>Paraburkholderia sp. isolated from native Mimosa gymnas in Guartela State Park, Brazil.</title>
        <authorList>
            <person name="Paulitsch F."/>
            <person name="Hungria M."/>
            <person name="Delamuta J.R.M."/>
            <person name="Ribeiro R.A."/>
            <person name="Dall'Agnol R."/>
            <person name="Silva J.S.B."/>
        </authorList>
    </citation>
    <scope>NUCLEOTIDE SEQUENCE [LARGE SCALE GENOMIC DNA]</scope>
    <source>
        <strain evidence="3 4">CNPSo 3008</strain>
    </source>
</reference>
<accession>A0A4R5LK82</accession>